<proteinExistence type="predicted"/>
<keyword evidence="1" id="KW-0812">Transmembrane</keyword>
<feature type="transmembrane region" description="Helical" evidence="1">
    <location>
        <begin position="106"/>
        <end position="133"/>
    </location>
</feature>
<sequence>MRNTADVHTAVVFVHGLLERRPADILDAFTKTVLTPRDGRWEYHPQAIEVTDSYEARRNCAPSAGIDVFEYDWSFLATSTRYAGFAPALLRVLLRRPRHVPDQIFGIWRAAWLTLLIPITVLVTLFAVGGYLLHTGIPGWILGVVSSVVVLSIAVAVFRMLPRALTRTFLTTGFVSVARYFDPQPESHAARRAIRGGLVDLLHTLHQGSYARVVVVGHGVGGFIGYDALTTLWSEMHELHAGSAPGLREPGRVREAVGAGIDGLRDAQLRLWQDLRSQGNPWRTTDFVTIGTPMAFADLFMARPPMLAGLGRADARHALFDRLADRGVVFRCPPGHDESAAPATLGGLSAFAVTRWTNLWFSVRRGSLRGDWFGGLLQPLFGEGVRDVAVSGNLPERLRPGAAQTQYFAHPEHDAEGDLAWHLREVLALDPGELRASLDAPGPDPATVRRVVYRSWQRSM</sequence>
<dbReference type="RefSeq" id="WP_163804175.1">
    <property type="nucleotide sequence ID" value="NZ_AP022620.1"/>
</dbReference>
<gene>
    <name evidence="2" type="ORF">MANY_20890</name>
</gene>
<dbReference type="EMBL" id="AP022620">
    <property type="protein sequence ID" value="BBZ76752.1"/>
    <property type="molecule type" value="Genomic_DNA"/>
</dbReference>
<dbReference type="AlphaFoldDB" id="A0A6N4W9L4"/>
<reference evidence="2 3" key="1">
    <citation type="journal article" date="2019" name="Emerg. Microbes Infect.">
        <title>Comprehensive subspecies identification of 175 nontuberculous mycobacteria species based on 7547 genomic profiles.</title>
        <authorList>
            <person name="Matsumoto Y."/>
            <person name="Kinjo T."/>
            <person name="Motooka D."/>
            <person name="Nabeya D."/>
            <person name="Jung N."/>
            <person name="Uechi K."/>
            <person name="Horii T."/>
            <person name="Iida T."/>
            <person name="Fujita J."/>
            <person name="Nakamura S."/>
        </authorList>
    </citation>
    <scope>NUCLEOTIDE SEQUENCE [LARGE SCALE GENOMIC DNA]</scope>
    <source>
        <strain evidence="2 3">JCM 30275</strain>
    </source>
</reference>
<evidence type="ECO:0000256" key="1">
    <source>
        <dbReference type="SAM" id="Phobius"/>
    </source>
</evidence>
<keyword evidence="3" id="KW-1185">Reference proteome</keyword>
<name>A0A6N4W9L4_9MYCO</name>
<protein>
    <submittedName>
        <fullName evidence="2">Uncharacterized protein</fullName>
    </submittedName>
</protein>
<keyword evidence="1" id="KW-1133">Transmembrane helix</keyword>
<keyword evidence="1" id="KW-0472">Membrane</keyword>
<organism evidence="2 3">
    <name type="scientific">Mycolicibacterium anyangense</name>
    <dbReference type="NCBI Taxonomy" id="1431246"/>
    <lineage>
        <taxon>Bacteria</taxon>
        <taxon>Bacillati</taxon>
        <taxon>Actinomycetota</taxon>
        <taxon>Actinomycetes</taxon>
        <taxon>Mycobacteriales</taxon>
        <taxon>Mycobacteriaceae</taxon>
        <taxon>Mycolicibacterium</taxon>
    </lineage>
</organism>
<evidence type="ECO:0000313" key="2">
    <source>
        <dbReference type="EMBL" id="BBZ76752.1"/>
    </source>
</evidence>
<feature type="transmembrane region" description="Helical" evidence="1">
    <location>
        <begin position="139"/>
        <end position="158"/>
    </location>
</feature>
<dbReference type="KEGG" id="many:MANY_20890"/>
<dbReference type="Proteomes" id="UP000467249">
    <property type="component" value="Chromosome"/>
</dbReference>
<accession>A0A6N4W9L4</accession>
<evidence type="ECO:0000313" key="3">
    <source>
        <dbReference type="Proteomes" id="UP000467249"/>
    </source>
</evidence>